<dbReference type="Pfam" id="PF05103">
    <property type="entry name" value="DivIVA"/>
    <property type="match status" value="1"/>
</dbReference>
<dbReference type="InterPro" id="IPR007793">
    <property type="entry name" value="DivIVA_fam"/>
</dbReference>
<dbReference type="EMBL" id="JBHULI010000002">
    <property type="protein sequence ID" value="MFD2531089.1"/>
    <property type="molecule type" value="Genomic_DNA"/>
</dbReference>
<dbReference type="PANTHER" id="PTHR35794">
    <property type="entry name" value="CELL DIVISION PROTEIN DIVIVA"/>
    <property type="match status" value="1"/>
</dbReference>
<evidence type="ECO:0000256" key="4">
    <source>
        <dbReference type="ARBA" id="ARBA00022618"/>
    </source>
</evidence>
<feature type="coiled-coil region" evidence="7">
    <location>
        <begin position="29"/>
        <end position="124"/>
    </location>
</feature>
<evidence type="ECO:0000256" key="5">
    <source>
        <dbReference type="ARBA" id="ARBA00023054"/>
    </source>
</evidence>
<comment type="subcellular location">
    <subcellularLocation>
        <location evidence="1">Cytoplasm</location>
    </subcellularLocation>
</comment>
<dbReference type="NCBIfam" id="TIGR03544">
    <property type="entry name" value="DivI1A_domain"/>
    <property type="match status" value="1"/>
</dbReference>
<evidence type="ECO:0000256" key="6">
    <source>
        <dbReference type="ARBA" id="ARBA00023306"/>
    </source>
</evidence>
<evidence type="ECO:0000313" key="10">
    <source>
        <dbReference type="Proteomes" id="UP001597460"/>
    </source>
</evidence>
<keyword evidence="5 7" id="KW-0175">Coiled coil</keyword>
<comment type="similarity">
    <text evidence="2">Belongs to the DivIVA family.</text>
</comment>
<keyword evidence="6" id="KW-0131">Cell cycle</keyword>
<dbReference type="Gene3D" id="6.10.250.660">
    <property type="match status" value="1"/>
</dbReference>
<dbReference type="Proteomes" id="UP001597460">
    <property type="component" value="Unassembled WGS sequence"/>
</dbReference>
<keyword evidence="4" id="KW-0132">Cell division</keyword>
<keyword evidence="3" id="KW-0963">Cytoplasm</keyword>
<sequence length="216" mass="24873">MKLTPLEIKQQTFEKGLRGYDTADVQAFLTLVSNEFEHLLNKNKELEQEIDKLTERVKHYERVEDALHETLQTAKESMEQKVSGARQEAKNTLEKAEMEADAIIKEANHNRQQIRQSILRLLDRREEIINGITSYLENTKNSVEQFGKDEMEVFNLPKEENLDEAIKNTPKKSTKFILDENADGDGEQASEAINEDEDHAFPPGSDRLDDILDEID</sequence>
<evidence type="ECO:0000256" key="7">
    <source>
        <dbReference type="SAM" id="Coils"/>
    </source>
</evidence>
<feature type="region of interest" description="Disordered" evidence="8">
    <location>
        <begin position="180"/>
        <end position="216"/>
    </location>
</feature>
<evidence type="ECO:0000256" key="3">
    <source>
        <dbReference type="ARBA" id="ARBA00022490"/>
    </source>
</evidence>
<protein>
    <submittedName>
        <fullName evidence="9">DivIVA domain-containing protein</fullName>
    </submittedName>
</protein>
<dbReference type="RefSeq" id="WP_390297470.1">
    <property type="nucleotide sequence ID" value="NZ_JBHULI010000002.1"/>
</dbReference>
<comment type="caution">
    <text evidence="9">The sequence shown here is derived from an EMBL/GenBank/DDBJ whole genome shotgun (WGS) entry which is preliminary data.</text>
</comment>
<proteinExistence type="inferred from homology"/>
<accession>A0ABW5JEC5</accession>
<dbReference type="PANTHER" id="PTHR35794:SF2">
    <property type="entry name" value="CELL DIVISION PROTEIN DIVIVA"/>
    <property type="match status" value="1"/>
</dbReference>
<evidence type="ECO:0000256" key="1">
    <source>
        <dbReference type="ARBA" id="ARBA00004496"/>
    </source>
</evidence>
<keyword evidence="10" id="KW-1185">Reference proteome</keyword>
<evidence type="ECO:0000256" key="8">
    <source>
        <dbReference type="SAM" id="MobiDB-lite"/>
    </source>
</evidence>
<evidence type="ECO:0000256" key="2">
    <source>
        <dbReference type="ARBA" id="ARBA00009008"/>
    </source>
</evidence>
<name>A0ABW5JEC5_9BACT</name>
<dbReference type="InterPro" id="IPR019933">
    <property type="entry name" value="DivIVA_domain"/>
</dbReference>
<reference evidence="10" key="1">
    <citation type="journal article" date="2019" name="Int. J. Syst. Evol. Microbiol.">
        <title>The Global Catalogue of Microorganisms (GCM) 10K type strain sequencing project: providing services to taxonomists for standard genome sequencing and annotation.</title>
        <authorList>
            <consortium name="The Broad Institute Genomics Platform"/>
            <consortium name="The Broad Institute Genome Sequencing Center for Infectious Disease"/>
            <person name="Wu L."/>
            <person name="Ma J."/>
        </authorList>
    </citation>
    <scope>NUCLEOTIDE SEQUENCE [LARGE SCALE GENOMIC DNA]</scope>
    <source>
        <strain evidence="10">KCTC 52042</strain>
    </source>
</reference>
<gene>
    <name evidence="9" type="ORF">ACFSVN_01365</name>
</gene>
<evidence type="ECO:0000313" key="9">
    <source>
        <dbReference type="EMBL" id="MFD2531089.1"/>
    </source>
</evidence>
<feature type="compositionally biased region" description="Acidic residues" evidence="8">
    <location>
        <begin position="180"/>
        <end position="198"/>
    </location>
</feature>
<organism evidence="9 10">
    <name type="scientific">Gracilimonas halophila</name>
    <dbReference type="NCBI Taxonomy" id="1834464"/>
    <lineage>
        <taxon>Bacteria</taxon>
        <taxon>Pseudomonadati</taxon>
        <taxon>Balneolota</taxon>
        <taxon>Balneolia</taxon>
        <taxon>Balneolales</taxon>
        <taxon>Balneolaceae</taxon>
        <taxon>Gracilimonas</taxon>
    </lineage>
</organism>